<protein>
    <recommendedName>
        <fullName evidence="10">Kinesin motor domain-containing protein</fullName>
    </recommendedName>
</protein>
<dbReference type="SMART" id="SM00129">
    <property type="entry name" value="KISc"/>
    <property type="match status" value="1"/>
</dbReference>
<evidence type="ECO:0000256" key="1">
    <source>
        <dbReference type="ARBA" id="ARBA00004496"/>
    </source>
</evidence>
<feature type="domain" description="Kinesin motor" evidence="10">
    <location>
        <begin position="1"/>
        <end position="325"/>
    </location>
</feature>
<feature type="compositionally biased region" description="Acidic residues" evidence="9">
    <location>
        <begin position="1074"/>
        <end position="1092"/>
    </location>
</feature>
<keyword evidence="12" id="KW-1185">Reference proteome</keyword>
<keyword evidence="5 8" id="KW-0175">Coiled coil</keyword>
<dbReference type="Gene3D" id="3.40.850.10">
    <property type="entry name" value="Kinesin motor domain"/>
    <property type="match status" value="1"/>
</dbReference>
<dbReference type="GO" id="GO:0008017">
    <property type="term" value="F:microtubule binding"/>
    <property type="evidence" value="ECO:0007669"/>
    <property type="project" value="InterPro"/>
</dbReference>
<evidence type="ECO:0000313" key="11">
    <source>
        <dbReference type="EMBL" id="KAK9792731.1"/>
    </source>
</evidence>
<keyword evidence="4 7" id="KW-0067">ATP-binding</keyword>
<name>A0AAW1NTA5_9CHLO</name>
<dbReference type="Pfam" id="PF25764">
    <property type="entry name" value="KIF21A_4th"/>
    <property type="match status" value="1"/>
</dbReference>
<dbReference type="Proteomes" id="UP001465755">
    <property type="component" value="Unassembled WGS sequence"/>
</dbReference>
<dbReference type="Pfam" id="PF00225">
    <property type="entry name" value="Kinesin"/>
    <property type="match status" value="1"/>
</dbReference>
<evidence type="ECO:0000256" key="2">
    <source>
        <dbReference type="ARBA" id="ARBA00022490"/>
    </source>
</evidence>
<accession>A0AAW1NTA5</accession>
<evidence type="ECO:0000256" key="8">
    <source>
        <dbReference type="SAM" id="Coils"/>
    </source>
</evidence>
<gene>
    <name evidence="11" type="ORF">WJX73_010908</name>
</gene>
<dbReference type="SUPFAM" id="SSF52540">
    <property type="entry name" value="P-loop containing nucleoside triphosphate hydrolases"/>
    <property type="match status" value="1"/>
</dbReference>
<feature type="coiled-coil region" evidence="8">
    <location>
        <begin position="390"/>
        <end position="417"/>
    </location>
</feature>
<organism evidence="11 12">
    <name type="scientific">Symbiochloris irregularis</name>
    <dbReference type="NCBI Taxonomy" id="706552"/>
    <lineage>
        <taxon>Eukaryota</taxon>
        <taxon>Viridiplantae</taxon>
        <taxon>Chlorophyta</taxon>
        <taxon>core chlorophytes</taxon>
        <taxon>Trebouxiophyceae</taxon>
        <taxon>Trebouxiales</taxon>
        <taxon>Trebouxiaceae</taxon>
        <taxon>Symbiochloris</taxon>
    </lineage>
</organism>
<dbReference type="InterPro" id="IPR036961">
    <property type="entry name" value="Kinesin_motor_dom_sf"/>
</dbReference>
<dbReference type="GO" id="GO:0007052">
    <property type="term" value="P:mitotic spindle organization"/>
    <property type="evidence" value="ECO:0007669"/>
    <property type="project" value="TreeGrafter"/>
</dbReference>
<dbReference type="EMBL" id="JALJOQ010000159">
    <property type="protein sequence ID" value="KAK9792731.1"/>
    <property type="molecule type" value="Genomic_DNA"/>
</dbReference>
<feature type="binding site" evidence="7">
    <location>
        <begin position="58"/>
        <end position="65"/>
    </location>
    <ligand>
        <name>ATP</name>
        <dbReference type="ChEBI" id="CHEBI:30616"/>
    </ligand>
</feature>
<evidence type="ECO:0000256" key="6">
    <source>
        <dbReference type="ARBA" id="ARBA00023175"/>
    </source>
</evidence>
<dbReference type="PRINTS" id="PR00380">
    <property type="entry name" value="KINESINHEAVY"/>
</dbReference>
<feature type="coiled-coil region" evidence="8">
    <location>
        <begin position="738"/>
        <end position="772"/>
    </location>
</feature>
<feature type="compositionally biased region" description="Low complexity" evidence="9">
    <location>
        <begin position="1033"/>
        <end position="1044"/>
    </location>
</feature>
<keyword evidence="6 7" id="KW-0505">Motor protein</keyword>
<keyword evidence="3 7" id="KW-0547">Nucleotide-binding</keyword>
<dbReference type="GO" id="GO:0005875">
    <property type="term" value="C:microtubule associated complex"/>
    <property type="evidence" value="ECO:0007669"/>
    <property type="project" value="TreeGrafter"/>
</dbReference>
<evidence type="ECO:0000256" key="4">
    <source>
        <dbReference type="ARBA" id="ARBA00022840"/>
    </source>
</evidence>
<dbReference type="GO" id="GO:0005524">
    <property type="term" value="F:ATP binding"/>
    <property type="evidence" value="ECO:0007669"/>
    <property type="project" value="UniProtKB-UniRule"/>
</dbReference>
<dbReference type="InterPro" id="IPR001752">
    <property type="entry name" value="Kinesin_motor_dom"/>
</dbReference>
<feature type="region of interest" description="Disordered" evidence="9">
    <location>
        <begin position="1023"/>
        <end position="1124"/>
    </location>
</feature>
<feature type="coiled-coil region" evidence="8">
    <location>
        <begin position="604"/>
        <end position="712"/>
    </location>
</feature>
<dbReference type="GO" id="GO:0051231">
    <property type="term" value="P:spindle elongation"/>
    <property type="evidence" value="ECO:0007669"/>
    <property type="project" value="TreeGrafter"/>
</dbReference>
<dbReference type="GO" id="GO:0003777">
    <property type="term" value="F:microtubule motor activity"/>
    <property type="evidence" value="ECO:0007669"/>
    <property type="project" value="InterPro"/>
</dbReference>
<feature type="region of interest" description="Disordered" evidence="9">
    <location>
        <begin position="1374"/>
        <end position="1431"/>
    </location>
</feature>
<dbReference type="InterPro" id="IPR027417">
    <property type="entry name" value="P-loop_NTPase"/>
</dbReference>
<evidence type="ECO:0000256" key="9">
    <source>
        <dbReference type="SAM" id="MobiDB-lite"/>
    </source>
</evidence>
<sequence>MLLTSSAHSQVLVEKRNFLYDHVYGWNGTGPERLYDQCVQPLVDGLFKGYNATVFAYGQTGSGKTYTMGSAFAPGGASSGVIPRAMSDIFERIESAPKESEFTIRVGFVEIYQESIRDLLLTETGARTAVEIQIREDGTGGICLAGAIERQVESREEMATLLEQGALLRATGATGMNRHSSRSHAIFTITVEQNRLTPAPAAGEGEEQEGLEPEDSGVLDSYLCAKMHLVDLAGSERLGRTQAEADRRAEGIAINKGLLSLGKVINALAEGLAHVPYRDSKLTRMLQDSLGGNSRTVMIACVSPADINLEESLSTLRYASRARAIKNKPVVNRDPAAAAIAHLRQQLAAARAEIVTLKRGGRPTESGGAIVPGWDNAGISRGDEVLVAALEEETTKRMQIEADAARLKMALADARAEVGVLNRSLLDAQGSRDGALQKLAALASSVGSEACAAAGVNVNAAPEADAVVIGHLEKIAELEREVRRLKKIQKMSGAMVVNARRNSMGPGMSPLLVTRTASSEAGSPMHATASPLAPSRFASLDNEGTFEHDLEGMVEDEEFALSEQAHMAEQARTMRELEELDATIAARQEQMAAMQTSAGTIALKQSYDKVVADLAKERDQLQQERTNLLQEMRSLQQSSAADRAAMEEKFKKRLADMDKRLREVRLKEKRAQEQERLYERAMASVANLESDIRGIKQQKVALQRQMDTAAKDFTAAKREREREVLQLRRQDRKTQAQVQKLQAANEKQQAVLRRKTEEAEAARKRLKEQTEIHRGAAEKRERVAAVRALQGIEVQPNNAAPLLRDEKARREWVEQELDMACQTIDLQRVLDGEKAQRADVARRLAELEKRLGLESDPAVAEGMRQQSQQLLAQQQRLSSQLAETNAALLKARQDEMRASATTAAAGPGPEVNRWMALKSIAEARSMLQTVFKAAAQQKAQNFENQQSLVATRDEADELRVRLEEAEAEGERSRQHAAAAQEAAAEAFAHVGSTPRTSPATKRRDSVMEAEYTSLMSELDHFKQAAPEPEQPLSPNSEAANSPASGLRETAPFRDAEYDTTSGSRNYTTAVDFAGDSEDDSANAEDDDDESAEDDKSWTLETATPAFRGSRRSRNAGRTSGMARSLAHALEKANISSDESADYTPAEEQAILEAINRERTQEGRGVAPKLTVPLLKEHLRGKLVAGAPMRTAQKRRDELIGAYRSFLTASDQDSTGQQGSNGGSSEMQAFHTARAPVSRASQGTAAGFEAADAPQSPSISATSPGDVHSHALGPSVSHSPQQGDGQPDSAEISSAVHIQSAAAVHKPVATTEQAAETGLPADNRLLQQETAAMVTPLANRPPAVRQPVPTPASTNFYMKQCADTLRRVSNLKSKMRNDSMPRRPAAVQLQQQLPQQHPQQQPRHERNYNLETSTSAYTPLRTGLARNETGLP</sequence>
<dbReference type="PANTHER" id="PTHR47969:SF15">
    <property type="entry name" value="CHROMOSOME-ASSOCIATED KINESIN KIF4A-RELATED"/>
    <property type="match status" value="1"/>
</dbReference>
<dbReference type="InterPro" id="IPR019821">
    <property type="entry name" value="Kinesin_motor_CS"/>
</dbReference>
<feature type="region of interest" description="Disordered" evidence="9">
    <location>
        <begin position="963"/>
        <end position="1005"/>
    </location>
</feature>
<keyword evidence="2" id="KW-0963">Cytoplasm</keyword>
<evidence type="ECO:0000259" key="10">
    <source>
        <dbReference type="PROSITE" id="PS50067"/>
    </source>
</evidence>
<dbReference type="PROSITE" id="PS50067">
    <property type="entry name" value="KINESIN_MOTOR_2"/>
    <property type="match status" value="1"/>
</dbReference>
<comment type="subcellular location">
    <subcellularLocation>
        <location evidence="1">Cytoplasm</location>
    </subcellularLocation>
</comment>
<feature type="region of interest" description="Disordered" evidence="9">
    <location>
        <begin position="1230"/>
        <end position="1292"/>
    </location>
</feature>
<feature type="compositionally biased region" description="Low complexity" evidence="9">
    <location>
        <begin position="975"/>
        <end position="989"/>
    </location>
</feature>
<comment type="caution">
    <text evidence="11">The sequence shown here is derived from an EMBL/GenBank/DDBJ whole genome shotgun (WGS) entry which is preliminary data.</text>
</comment>
<feature type="compositionally biased region" description="Polar residues" evidence="9">
    <location>
        <begin position="1058"/>
        <end position="1068"/>
    </location>
</feature>
<evidence type="ECO:0000256" key="7">
    <source>
        <dbReference type="PROSITE-ProRule" id="PRU00283"/>
    </source>
</evidence>
<comment type="similarity">
    <text evidence="7">Belongs to the TRAFAC class myosin-kinesin ATPase superfamily. Kinesin family.</text>
</comment>
<proteinExistence type="inferred from homology"/>
<evidence type="ECO:0000256" key="5">
    <source>
        <dbReference type="ARBA" id="ARBA00023054"/>
    </source>
</evidence>
<dbReference type="PANTHER" id="PTHR47969">
    <property type="entry name" value="CHROMOSOME-ASSOCIATED KINESIN KIF4A-RELATED"/>
    <property type="match status" value="1"/>
</dbReference>
<evidence type="ECO:0000256" key="3">
    <source>
        <dbReference type="ARBA" id="ARBA00022741"/>
    </source>
</evidence>
<evidence type="ECO:0000313" key="12">
    <source>
        <dbReference type="Proteomes" id="UP001465755"/>
    </source>
</evidence>
<dbReference type="PROSITE" id="PS00411">
    <property type="entry name" value="KINESIN_MOTOR_1"/>
    <property type="match status" value="1"/>
</dbReference>
<dbReference type="InterPro" id="IPR027640">
    <property type="entry name" value="Kinesin-like_fam"/>
</dbReference>
<reference evidence="11 12" key="1">
    <citation type="journal article" date="2024" name="Nat. Commun.">
        <title>Phylogenomics reveals the evolutionary origins of lichenization in chlorophyte algae.</title>
        <authorList>
            <person name="Puginier C."/>
            <person name="Libourel C."/>
            <person name="Otte J."/>
            <person name="Skaloud P."/>
            <person name="Haon M."/>
            <person name="Grisel S."/>
            <person name="Petersen M."/>
            <person name="Berrin J.G."/>
            <person name="Delaux P.M."/>
            <person name="Dal Grande F."/>
            <person name="Keller J."/>
        </authorList>
    </citation>
    <scope>NUCLEOTIDE SEQUENCE [LARGE SCALE GENOMIC DNA]</scope>
    <source>
        <strain evidence="11 12">SAG 2036</strain>
    </source>
</reference>
<dbReference type="GO" id="GO:0007018">
    <property type="term" value="P:microtubule-based movement"/>
    <property type="evidence" value="ECO:0007669"/>
    <property type="project" value="InterPro"/>
</dbReference>
<feature type="compositionally biased region" description="Low complexity" evidence="9">
    <location>
        <begin position="1387"/>
        <end position="1400"/>
    </location>
</feature>
<feature type="compositionally biased region" description="Basic and acidic residues" evidence="9">
    <location>
        <begin position="963"/>
        <end position="973"/>
    </location>
</feature>
<dbReference type="GO" id="GO:0005737">
    <property type="term" value="C:cytoplasm"/>
    <property type="evidence" value="ECO:0007669"/>
    <property type="project" value="UniProtKB-SubCell"/>
</dbReference>